<dbReference type="Pfam" id="PF21447">
    <property type="entry name" value="Ppx-GppA_III"/>
    <property type="match status" value="1"/>
</dbReference>
<proteinExistence type="inferred from homology"/>
<evidence type="ECO:0000259" key="4">
    <source>
        <dbReference type="Pfam" id="PF21447"/>
    </source>
</evidence>
<comment type="caution">
    <text evidence="5">The sequence shown here is derived from an EMBL/GenBank/DDBJ whole genome shotgun (WGS) entry which is preliminary data.</text>
</comment>
<dbReference type="SUPFAM" id="SSF109604">
    <property type="entry name" value="HD-domain/PDEase-like"/>
    <property type="match status" value="1"/>
</dbReference>
<dbReference type="InterPro" id="IPR050273">
    <property type="entry name" value="GppA/Ppx_hydrolase"/>
</dbReference>
<keyword evidence="6" id="KW-1185">Reference proteome</keyword>
<evidence type="ECO:0000256" key="1">
    <source>
        <dbReference type="ARBA" id="ARBA00007125"/>
    </source>
</evidence>
<dbReference type="SUPFAM" id="SSF53067">
    <property type="entry name" value="Actin-like ATPase domain"/>
    <property type="match status" value="2"/>
</dbReference>
<feature type="domain" description="Ppx/GppA phosphatase C-terminal" evidence="4">
    <location>
        <begin position="327"/>
        <end position="460"/>
    </location>
</feature>
<keyword evidence="2" id="KW-0378">Hydrolase</keyword>
<comment type="similarity">
    <text evidence="1">Belongs to the GppA/Ppx family.</text>
</comment>
<dbReference type="AlphaFoldDB" id="A0A841TZE7"/>
<protein>
    <submittedName>
        <fullName evidence="5">Ppx/GppA family phosphatase</fullName>
    </submittedName>
</protein>
<dbReference type="PIRSF" id="PIRSF001267">
    <property type="entry name" value="Pyrophosphatase_GppA_Ppx"/>
    <property type="match status" value="1"/>
</dbReference>
<dbReference type="InterPro" id="IPR003695">
    <property type="entry name" value="Ppx_GppA_N"/>
</dbReference>
<dbReference type="Gene3D" id="3.30.420.40">
    <property type="match status" value="1"/>
</dbReference>
<dbReference type="InterPro" id="IPR030673">
    <property type="entry name" value="PyroPPase_GppA_Ppx"/>
</dbReference>
<dbReference type="GO" id="GO:0006357">
    <property type="term" value="P:regulation of transcription by RNA polymerase II"/>
    <property type="evidence" value="ECO:0007669"/>
    <property type="project" value="TreeGrafter"/>
</dbReference>
<evidence type="ECO:0000313" key="6">
    <source>
        <dbReference type="Proteomes" id="UP000553776"/>
    </source>
</evidence>
<dbReference type="GO" id="GO:0016787">
    <property type="term" value="F:hydrolase activity"/>
    <property type="evidence" value="ECO:0007669"/>
    <property type="project" value="UniProtKB-KW"/>
</dbReference>
<evidence type="ECO:0000313" key="5">
    <source>
        <dbReference type="EMBL" id="MBB6691240.1"/>
    </source>
</evidence>
<name>A0A841TZE7_9BACL</name>
<dbReference type="EMBL" id="JACJVR010000024">
    <property type="protein sequence ID" value="MBB6691240.1"/>
    <property type="molecule type" value="Genomic_DNA"/>
</dbReference>
<dbReference type="Pfam" id="PF02541">
    <property type="entry name" value="Ppx-GppA"/>
    <property type="match status" value="1"/>
</dbReference>
<organism evidence="5 6">
    <name type="scientific">Cohnella xylanilytica</name>
    <dbReference type="NCBI Taxonomy" id="557555"/>
    <lineage>
        <taxon>Bacteria</taxon>
        <taxon>Bacillati</taxon>
        <taxon>Bacillota</taxon>
        <taxon>Bacilli</taxon>
        <taxon>Bacillales</taxon>
        <taxon>Paenibacillaceae</taxon>
        <taxon>Cohnella</taxon>
    </lineage>
</organism>
<gene>
    <name evidence="5" type="ORF">H7B90_07520</name>
</gene>
<dbReference type="PANTHER" id="PTHR30005:SF0">
    <property type="entry name" value="RETROGRADE REGULATION PROTEIN 2"/>
    <property type="match status" value="1"/>
</dbReference>
<dbReference type="Gene3D" id="1.10.3210.10">
    <property type="entry name" value="Hypothetical protein af1432"/>
    <property type="match status" value="1"/>
</dbReference>
<feature type="domain" description="Ppx/GppA phosphatase N-terminal" evidence="3">
    <location>
        <begin position="23"/>
        <end position="297"/>
    </location>
</feature>
<dbReference type="InterPro" id="IPR048950">
    <property type="entry name" value="Ppx_GppA_C"/>
</dbReference>
<reference evidence="5 6" key="1">
    <citation type="submission" date="2020-08" db="EMBL/GenBank/DDBJ databases">
        <title>Cohnella phylogeny.</title>
        <authorList>
            <person name="Dunlap C."/>
        </authorList>
    </citation>
    <scope>NUCLEOTIDE SEQUENCE [LARGE SCALE GENOMIC DNA]</scope>
    <source>
        <strain evidence="5 6">DSM 25239</strain>
    </source>
</reference>
<dbReference type="InterPro" id="IPR043129">
    <property type="entry name" value="ATPase_NBD"/>
</dbReference>
<sequence length="505" mass="55145">MIDIGSNTVRLAVYQVAENGAHRVIDQGRWPARLSQKLNEDGILPLEAIEELAEVLRHFRRICTMHGASRIRAVATAAIRQAANGSQVLDKLNRDTGLSIELLSGEDEARYGSVAMLRTMDVREAFLVDIGGGSTEISLLRDRKLVRAVSFPFGCVNTAARHSLQGNAVSAAQLELIQEEIRARLRSEPWIAQNPGLPLIGLGGTTRAFAKLCQRSGDYPYANLHGYEPPDRALDDMIAKLAPLNVDKRRKIPGLSKDRADVIVPGLAILRAVFRESSASRIVICGAGLRDGLFFETCLPKREPTVPGQVLEDSIRNLIALYPSAPEEHLAQVNRLAMTLYDRLAPAAGLPESSRKLLDAASRLFRIGAIIDFNDSSDHTFYILMHAHWNGLSHRDILLTAAVASYKGPGPLRNKLASYRSILKEGDYDTAAKLGSLLQLAAALDRSESQAISSLDVSVQGGNKLRLAAASSHPLPVEKMEVESIAKDFKKNWGLTPKLHAASRQ</sequence>
<dbReference type="CDD" id="cd24052">
    <property type="entry name" value="ASKHA_NBD_HpPPX-GppA-like"/>
    <property type="match status" value="1"/>
</dbReference>
<evidence type="ECO:0000259" key="3">
    <source>
        <dbReference type="Pfam" id="PF02541"/>
    </source>
</evidence>
<dbReference type="PANTHER" id="PTHR30005">
    <property type="entry name" value="EXOPOLYPHOSPHATASE"/>
    <property type="match status" value="1"/>
</dbReference>
<dbReference type="Gene3D" id="3.30.420.150">
    <property type="entry name" value="Exopolyphosphatase. Domain 2"/>
    <property type="match status" value="1"/>
</dbReference>
<accession>A0A841TZE7</accession>
<dbReference type="Proteomes" id="UP000553776">
    <property type="component" value="Unassembled WGS sequence"/>
</dbReference>
<evidence type="ECO:0000256" key="2">
    <source>
        <dbReference type="ARBA" id="ARBA00022801"/>
    </source>
</evidence>